<protein>
    <recommendedName>
        <fullName evidence="4">DUF3006 domain-containing protein</fullName>
    </recommendedName>
</protein>
<comment type="caution">
    <text evidence="2">The sequence shown here is derived from an EMBL/GenBank/DDBJ whole genome shotgun (WGS) entry which is preliminary data.</text>
</comment>
<dbReference type="AlphaFoldDB" id="A0A3D8PHB4"/>
<keyword evidence="1" id="KW-1133">Transmembrane helix</keyword>
<evidence type="ECO:0008006" key="4">
    <source>
        <dbReference type="Google" id="ProtNLM"/>
    </source>
</evidence>
<evidence type="ECO:0000256" key="1">
    <source>
        <dbReference type="SAM" id="Phobius"/>
    </source>
</evidence>
<gene>
    <name evidence="2" type="ORF">CWR45_16975</name>
</gene>
<reference evidence="3" key="1">
    <citation type="submission" date="2017-11" db="EMBL/GenBank/DDBJ databases">
        <authorList>
            <person name="Zhu W."/>
        </authorList>
    </citation>
    <scope>NUCLEOTIDE SEQUENCE [LARGE SCALE GENOMIC DNA]</scope>
    <source>
        <strain evidence="3">CAU 1051</strain>
    </source>
</reference>
<dbReference type="Proteomes" id="UP000256520">
    <property type="component" value="Unassembled WGS sequence"/>
</dbReference>
<name>A0A3D8PHB4_9BACI</name>
<sequence>MKHKLKESKLANFLQVLFLFGALLLILIIVEYGMFGTILGTRDETEVITFGFLDRWKSDERAVILIEELDMEIVVPEHNLPGGSRVHSWFQITLKEDGIKHILIDYEKTKLENKKALQLKQRLNRLKGE</sequence>
<dbReference type="OrthoDB" id="2721934at2"/>
<keyword evidence="3" id="KW-1185">Reference proteome</keyword>
<organism evidence="2 3">
    <name type="scientific">Oceanobacillus chungangensis</name>
    <dbReference type="NCBI Taxonomy" id="1229152"/>
    <lineage>
        <taxon>Bacteria</taxon>
        <taxon>Bacillati</taxon>
        <taxon>Bacillota</taxon>
        <taxon>Bacilli</taxon>
        <taxon>Bacillales</taxon>
        <taxon>Bacillaceae</taxon>
        <taxon>Oceanobacillus</taxon>
    </lineage>
</organism>
<evidence type="ECO:0000313" key="2">
    <source>
        <dbReference type="EMBL" id="RDW15476.1"/>
    </source>
</evidence>
<keyword evidence="1" id="KW-0812">Transmembrane</keyword>
<feature type="transmembrane region" description="Helical" evidence="1">
    <location>
        <begin position="12"/>
        <end position="35"/>
    </location>
</feature>
<dbReference type="EMBL" id="PIOD01000025">
    <property type="protein sequence ID" value="RDW15476.1"/>
    <property type="molecule type" value="Genomic_DNA"/>
</dbReference>
<evidence type="ECO:0000313" key="3">
    <source>
        <dbReference type="Proteomes" id="UP000256520"/>
    </source>
</evidence>
<proteinExistence type="predicted"/>
<dbReference type="RefSeq" id="WP_115751039.1">
    <property type="nucleotide sequence ID" value="NZ_PIOD01000025.1"/>
</dbReference>
<accession>A0A3D8PHB4</accession>
<keyword evidence="1" id="KW-0472">Membrane</keyword>